<protein>
    <submittedName>
        <fullName evidence="2">Uncharacterized protein</fullName>
    </submittedName>
</protein>
<organism evidence="2 3">
    <name type="scientific">Bemisia tabaci</name>
    <name type="common">Sweetpotato whitefly</name>
    <name type="synonym">Aleurodes tabaci</name>
    <dbReference type="NCBI Taxonomy" id="7038"/>
    <lineage>
        <taxon>Eukaryota</taxon>
        <taxon>Metazoa</taxon>
        <taxon>Ecdysozoa</taxon>
        <taxon>Arthropoda</taxon>
        <taxon>Hexapoda</taxon>
        <taxon>Insecta</taxon>
        <taxon>Pterygota</taxon>
        <taxon>Neoptera</taxon>
        <taxon>Paraneoptera</taxon>
        <taxon>Hemiptera</taxon>
        <taxon>Sternorrhyncha</taxon>
        <taxon>Aleyrodoidea</taxon>
        <taxon>Aleyrodidae</taxon>
        <taxon>Aleyrodinae</taxon>
        <taxon>Bemisia</taxon>
    </lineage>
</organism>
<name>A0A9P0A0F1_BEMTA</name>
<accession>A0A9P0A0F1</accession>
<evidence type="ECO:0000313" key="2">
    <source>
        <dbReference type="EMBL" id="CAH0383161.1"/>
    </source>
</evidence>
<feature type="compositionally biased region" description="Basic and acidic residues" evidence="1">
    <location>
        <begin position="83"/>
        <end position="93"/>
    </location>
</feature>
<feature type="region of interest" description="Disordered" evidence="1">
    <location>
        <begin position="82"/>
        <end position="102"/>
    </location>
</feature>
<gene>
    <name evidence="2" type="ORF">BEMITA_LOCUS2632</name>
</gene>
<sequence length="235" mass="25637">MRVDDAQKIIALFLLKYQKSEWKVSVPSIQLSFLELSCLEHRVTKFCVTYALPPDETMTLFRPTTLAIVIISVILSTQIGAQEKNEPEPKPKEAPVPVPTKQNITYTTTPDTHMSFTVTPKICFSYTATPSLPSVTKGDVSIIPSTKTTVPAVVTAATTTMYVTANATESSDNATTDAFLKCDVDTFDTEVATDPFGVSVEKLVAFPNGFPHCASSPTQSRDQIILDNPIKTLKS</sequence>
<dbReference type="AlphaFoldDB" id="A0A9P0A0F1"/>
<proteinExistence type="predicted"/>
<keyword evidence="3" id="KW-1185">Reference proteome</keyword>
<reference evidence="2" key="1">
    <citation type="submission" date="2021-12" db="EMBL/GenBank/DDBJ databases">
        <authorList>
            <person name="King R."/>
        </authorList>
    </citation>
    <scope>NUCLEOTIDE SEQUENCE</scope>
</reference>
<dbReference type="EMBL" id="OU963871">
    <property type="protein sequence ID" value="CAH0383161.1"/>
    <property type="molecule type" value="Genomic_DNA"/>
</dbReference>
<evidence type="ECO:0000256" key="1">
    <source>
        <dbReference type="SAM" id="MobiDB-lite"/>
    </source>
</evidence>
<dbReference type="Proteomes" id="UP001152759">
    <property type="component" value="Chromosome 10"/>
</dbReference>
<evidence type="ECO:0000313" key="3">
    <source>
        <dbReference type="Proteomes" id="UP001152759"/>
    </source>
</evidence>